<evidence type="ECO:0000313" key="2">
    <source>
        <dbReference type="Proteomes" id="UP000183585"/>
    </source>
</evidence>
<organism evidence="1 2">
    <name type="scientific">Micromonospora carbonacea</name>
    <dbReference type="NCBI Taxonomy" id="47853"/>
    <lineage>
        <taxon>Bacteria</taxon>
        <taxon>Bacillati</taxon>
        <taxon>Actinomycetota</taxon>
        <taxon>Actinomycetes</taxon>
        <taxon>Micromonosporales</taxon>
        <taxon>Micromonosporaceae</taxon>
        <taxon>Micromonospora</taxon>
    </lineage>
</organism>
<dbReference type="Proteomes" id="UP000183585">
    <property type="component" value="Unassembled WGS sequence"/>
</dbReference>
<reference evidence="2" key="1">
    <citation type="submission" date="2016-06" db="EMBL/GenBank/DDBJ databases">
        <authorList>
            <person name="Varghese N."/>
            <person name="Submissions Spin"/>
        </authorList>
    </citation>
    <scope>NUCLEOTIDE SEQUENCE [LARGE SCALE GENOMIC DNA]</scope>
    <source>
        <strain evidence="2">DSM 43168</strain>
    </source>
</reference>
<dbReference type="EMBL" id="FMCT01000004">
    <property type="protein sequence ID" value="SCF01592.1"/>
    <property type="molecule type" value="Genomic_DNA"/>
</dbReference>
<sequence length="195" mass="20682">MTDAAQRERLLGRPLPSVSYRLLVDQDGAAAAQEALAVAQRHLRQVTLADRSPEDVAAAHARVDAAARAVDACYETIVLTALPLVGEVTTESLIAAHPPTDAQMAAAKTDRDKARHAGEEVPPWPAWNDATFRPALLAASAQTAGMSEQDWAVMLGERMSAGEVRGLWAACVAINLTGRAAEPVVLPKGWTRTSS</sequence>
<keyword evidence="2" id="KW-1185">Reference proteome</keyword>
<gene>
    <name evidence="1" type="ORF">GA0070563_104130</name>
</gene>
<accession>A0A1C4WZD5</accession>
<dbReference type="RefSeq" id="WP_074474191.1">
    <property type="nucleotide sequence ID" value="NZ_FMCT01000004.1"/>
</dbReference>
<protein>
    <submittedName>
        <fullName evidence="1">Uncharacterized protein</fullName>
    </submittedName>
</protein>
<dbReference type="AlphaFoldDB" id="A0A1C4WZD5"/>
<evidence type="ECO:0000313" key="1">
    <source>
        <dbReference type="EMBL" id="SCF01592.1"/>
    </source>
</evidence>
<name>A0A1C4WZD5_9ACTN</name>
<proteinExistence type="predicted"/>